<proteinExistence type="predicted"/>
<feature type="domain" description="PDZ" evidence="2">
    <location>
        <begin position="269"/>
        <end position="360"/>
    </location>
</feature>
<accession>A0A1J1INQ2</accession>
<feature type="compositionally biased region" description="Pro residues" evidence="1">
    <location>
        <begin position="132"/>
        <end position="141"/>
    </location>
</feature>
<dbReference type="Gene3D" id="2.30.42.10">
    <property type="match status" value="1"/>
</dbReference>
<dbReference type="InterPro" id="IPR036034">
    <property type="entry name" value="PDZ_sf"/>
</dbReference>
<name>A0A1J1INQ2_9DIPT</name>
<organism evidence="3 4">
    <name type="scientific">Clunio marinus</name>
    <dbReference type="NCBI Taxonomy" id="568069"/>
    <lineage>
        <taxon>Eukaryota</taxon>
        <taxon>Metazoa</taxon>
        <taxon>Ecdysozoa</taxon>
        <taxon>Arthropoda</taxon>
        <taxon>Hexapoda</taxon>
        <taxon>Insecta</taxon>
        <taxon>Pterygota</taxon>
        <taxon>Neoptera</taxon>
        <taxon>Endopterygota</taxon>
        <taxon>Diptera</taxon>
        <taxon>Nematocera</taxon>
        <taxon>Chironomoidea</taxon>
        <taxon>Chironomidae</taxon>
        <taxon>Clunio</taxon>
    </lineage>
</organism>
<evidence type="ECO:0000313" key="3">
    <source>
        <dbReference type="EMBL" id="CRL01859.1"/>
    </source>
</evidence>
<evidence type="ECO:0000313" key="4">
    <source>
        <dbReference type="Proteomes" id="UP000183832"/>
    </source>
</evidence>
<keyword evidence="4" id="KW-1185">Reference proteome</keyword>
<protein>
    <submittedName>
        <fullName evidence="3">CLUMA_CG015282, isoform A</fullName>
    </submittedName>
</protein>
<gene>
    <name evidence="3" type="ORF">CLUMA_CG015282</name>
</gene>
<sequence>MFNFMGKKEKKSRKGTSSTGGEELETIDKLEEVRRSLKIRSGRRKEKVKLPSGITADYSSAFFAQLDVDRGSELDRGNDEVITSNTTTIIDLNNGDVYERQHQHINTSSMVSATFISHSDNSSENSINLPPSSRPPNLPPVPPRIPKRGILKGSKTSLLNINDSDSRAVLMRNTLQNERMGDEVTINNQLSPNHNMGQQYLNIMTTPSPSAESLTDTTNSSFATPPFSLSPVGEAQGLYSWSRIQKFDDVSLPLPAIKLVQLPPPRELIITRRKTPTHDFGFSLRKAIVLDRSESLFIPISRPVIFAEPGTNAGNSTGLLPGDRLMKVNRQPVEELARESIIEMIRNSGDSVIVEVQPVAELVELSRRCMPKEDTNQDEMDRSTQVSDCNTLRRSASKRFKSHY</sequence>
<reference evidence="3 4" key="1">
    <citation type="submission" date="2015-04" db="EMBL/GenBank/DDBJ databases">
        <authorList>
            <person name="Syromyatnikov M.Y."/>
            <person name="Popov V.N."/>
        </authorList>
    </citation>
    <scope>NUCLEOTIDE SEQUENCE [LARGE SCALE GENOMIC DNA]</scope>
</reference>
<dbReference type="EMBL" id="CVRI01000057">
    <property type="protein sequence ID" value="CRL01859.1"/>
    <property type="molecule type" value="Genomic_DNA"/>
</dbReference>
<feature type="compositionally biased region" description="Basic residues" evidence="1">
    <location>
        <begin position="395"/>
        <end position="404"/>
    </location>
</feature>
<dbReference type="OrthoDB" id="445896at2759"/>
<feature type="region of interest" description="Disordered" evidence="1">
    <location>
        <begin position="373"/>
        <end position="404"/>
    </location>
</feature>
<dbReference type="FunFam" id="2.30.42.10:FF:000059">
    <property type="entry name" value="unconventional myosin-XVIIIa isoform X1"/>
    <property type="match status" value="1"/>
</dbReference>
<feature type="compositionally biased region" description="Polar residues" evidence="1">
    <location>
        <begin position="383"/>
        <end position="394"/>
    </location>
</feature>
<feature type="region of interest" description="Disordered" evidence="1">
    <location>
        <begin position="1"/>
        <end position="24"/>
    </location>
</feature>
<feature type="compositionally biased region" description="Basic and acidic residues" evidence="1">
    <location>
        <begin position="373"/>
        <end position="382"/>
    </location>
</feature>
<dbReference type="STRING" id="568069.A0A1J1INQ2"/>
<evidence type="ECO:0000256" key="1">
    <source>
        <dbReference type="SAM" id="MobiDB-lite"/>
    </source>
</evidence>
<dbReference type="Proteomes" id="UP000183832">
    <property type="component" value="Unassembled WGS sequence"/>
</dbReference>
<dbReference type="SMART" id="SM00228">
    <property type="entry name" value="PDZ"/>
    <property type="match status" value="1"/>
</dbReference>
<feature type="region of interest" description="Disordered" evidence="1">
    <location>
        <begin position="118"/>
        <end position="141"/>
    </location>
</feature>
<dbReference type="PROSITE" id="PS50106">
    <property type="entry name" value="PDZ"/>
    <property type="match status" value="1"/>
</dbReference>
<evidence type="ECO:0000259" key="2">
    <source>
        <dbReference type="PROSITE" id="PS50106"/>
    </source>
</evidence>
<dbReference type="AlphaFoldDB" id="A0A1J1INQ2"/>
<dbReference type="SUPFAM" id="SSF50156">
    <property type="entry name" value="PDZ domain-like"/>
    <property type="match status" value="1"/>
</dbReference>
<dbReference type="Pfam" id="PF00595">
    <property type="entry name" value="PDZ"/>
    <property type="match status" value="1"/>
</dbReference>
<dbReference type="InterPro" id="IPR001478">
    <property type="entry name" value="PDZ"/>
</dbReference>